<feature type="transmembrane region" description="Helical" evidence="2">
    <location>
        <begin position="245"/>
        <end position="265"/>
    </location>
</feature>
<evidence type="ECO:0000313" key="5">
    <source>
        <dbReference type="Proteomes" id="UP000591071"/>
    </source>
</evidence>
<dbReference type="GO" id="GO:0016020">
    <property type="term" value="C:membrane"/>
    <property type="evidence" value="ECO:0007669"/>
    <property type="project" value="InterPro"/>
</dbReference>
<dbReference type="AlphaFoldDB" id="A0A848BMZ2"/>
<gene>
    <name evidence="4" type="ORF">HF872_03170</name>
</gene>
<dbReference type="PANTHER" id="PTHR22911:SF79">
    <property type="entry name" value="MOBA-LIKE NTP TRANSFERASE DOMAIN-CONTAINING PROTEIN"/>
    <property type="match status" value="1"/>
</dbReference>
<keyword evidence="2" id="KW-1133">Transmembrane helix</keyword>
<evidence type="ECO:0000313" key="4">
    <source>
        <dbReference type="EMBL" id="NME27631.1"/>
    </source>
</evidence>
<name>A0A848BMZ2_9FIRM</name>
<proteinExistence type="inferred from homology"/>
<feature type="transmembrane region" description="Helical" evidence="2">
    <location>
        <begin position="183"/>
        <end position="202"/>
    </location>
</feature>
<comment type="caution">
    <text evidence="4">The sequence shown here is derived from an EMBL/GenBank/DDBJ whole genome shotgun (WGS) entry which is preliminary data.</text>
</comment>
<dbReference type="InterPro" id="IPR037185">
    <property type="entry name" value="EmrE-like"/>
</dbReference>
<accession>A0A848BMZ2</accession>
<feature type="transmembrane region" description="Helical" evidence="2">
    <location>
        <begin position="95"/>
        <end position="117"/>
    </location>
</feature>
<dbReference type="Pfam" id="PF00892">
    <property type="entry name" value="EamA"/>
    <property type="match status" value="2"/>
</dbReference>
<organism evidence="4 5">
    <name type="scientific">Megasphaera hexanoica</name>
    <dbReference type="NCBI Taxonomy" id="1675036"/>
    <lineage>
        <taxon>Bacteria</taxon>
        <taxon>Bacillati</taxon>
        <taxon>Bacillota</taxon>
        <taxon>Negativicutes</taxon>
        <taxon>Veillonellales</taxon>
        <taxon>Veillonellaceae</taxon>
        <taxon>Megasphaera</taxon>
    </lineage>
</organism>
<feature type="domain" description="EamA" evidence="3">
    <location>
        <begin position="8"/>
        <end position="139"/>
    </location>
</feature>
<sequence>MTAGKANACVLAAGAMWGTISIFIRHLDGAGLSALQVCLIRTLLAWLITGAFLAIRSPQLLSIRLRDCWYFIGTGVISYALFSTCYFMAVAMSQVSVAVMLLYTSPVFVTLLSAVIFHERMTRRKWLALVCTVTGCVLVAGVLQGHLAVPLPALALGLASGFLYALYSIFGRFALSRYDPLTVTFYTFTFATAAMLPLGHPGYIFEVLMGDPSLWLWAAGIAIVCSVLPYFLYTVGLQYMESGKAAIMATIEPFVGSAVGIFFFAEPHGPLKLIGMALILGSVIILNKR</sequence>
<feature type="transmembrane region" description="Helical" evidence="2">
    <location>
        <begin position="7"/>
        <end position="27"/>
    </location>
</feature>
<evidence type="ECO:0000256" key="2">
    <source>
        <dbReference type="SAM" id="Phobius"/>
    </source>
</evidence>
<feature type="transmembrane region" description="Helical" evidence="2">
    <location>
        <begin position="67"/>
        <end position="89"/>
    </location>
</feature>
<dbReference type="RefSeq" id="WP_170087244.1">
    <property type="nucleotide sequence ID" value="NZ_JABAFG010000004.1"/>
</dbReference>
<comment type="similarity">
    <text evidence="1">Belongs to the EamA transporter family.</text>
</comment>
<feature type="transmembrane region" description="Helical" evidence="2">
    <location>
        <begin position="33"/>
        <end position="55"/>
    </location>
</feature>
<keyword evidence="2" id="KW-0472">Membrane</keyword>
<dbReference type="EMBL" id="JABAFG010000004">
    <property type="protein sequence ID" value="NME27631.1"/>
    <property type="molecule type" value="Genomic_DNA"/>
</dbReference>
<feature type="transmembrane region" description="Helical" evidence="2">
    <location>
        <begin position="153"/>
        <end position="171"/>
    </location>
</feature>
<keyword evidence="2" id="KW-0812">Transmembrane</keyword>
<feature type="transmembrane region" description="Helical" evidence="2">
    <location>
        <begin position="214"/>
        <end position="233"/>
    </location>
</feature>
<reference evidence="4 5" key="1">
    <citation type="submission" date="2020-04" db="EMBL/GenBank/DDBJ databases">
        <authorList>
            <person name="Hitch T.C.A."/>
            <person name="Wylensek D."/>
            <person name="Clavel T."/>
        </authorList>
    </citation>
    <scope>NUCLEOTIDE SEQUENCE [LARGE SCALE GENOMIC DNA]</scope>
    <source>
        <strain evidence="4 5">Oil-RF-744-FAT-WT-6-1</strain>
    </source>
</reference>
<feature type="domain" description="EamA" evidence="3">
    <location>
        <begin position="153"/>
        <end position="287"/>
    </location>
</feature>
<feature type="transmembrane region" description="Helical" evidence="2">
    <location>
        <begin position="271"/>
        <end position="287"/>
    </location>
</feature>
<dbReference type="InterPro" id="IPR000620">
    <property type="entry name" value="EamA_dom"/>
</dbReference>
<evidence type="ECO:0000256" key="1">
    <source>
        <dbReference type="ARBA" id="ARBA00007362"/>
    </source>
</evidence>
<dbReference type="Proteomes" id="UP000591071">
    <property type="component" value="Unassembled WGS sequence"/>
</dbReference>
<evidence type="ECO:0000259" key="3">
    <source>
        <dbReference type="Pfam" id="PF00892"/>
    </source>
</evidence>
<dbReference type="SUPFAM" id="SSF103481">
    <property type="entry name" value="Multidrug resistance efflux transporter EmrE"/>
    <property type="match status" value="2"/>
</dbReference>
<protein>
    <submittedName>
        <fullName evidence="4">EamA family transporter</fullName>
    </submittedName>
</protein>
<dbReference type="PANTHER" id="PTHR22911">
    <property type="entry name" value="ACYL-MALONYL CONDENSING ENZYME-RELATED"/>
    <property type="match status" value="1"/>
</dbReference>
<dbReference type="Gene3D" id="1.10.3730.20">
    <property type="match status" value="2"/>
</dbReference>
<feature type="transmembrane region" description="Helical" evidence="2">
    <location>
        <begin position="126"/>
        <end position="147"/>
    </location>
</feature>